<dbReference type="AlphaFoldDB" id="A0A6A5RNJ2"/>
<protein>
    <submittedName>
        <fullName evidence="1">Uncharacterized protein</fullName>
    </submittedName>
</protein>
<dbReference type="EMBL" id="ML978964">
    <property type="protein sequence ID" value="KAF1929975.1"/>
    <property type="molecule type" value="Genomic_DNA"/>
</dbReference>
<gene>
    <name evidence="1" type="ORF">M421DRAFT_419010</name>
</gene>
<dbReference type="RefSeq" id="XP_033450223.1">
    <property type="nucleotide sequence ID" value="XM_033591974.1"/>
</dbReference>
<accession>A0A6A5RNJ2</accession>
<sequence>MRLRRYLTPKQLLRLNEPNRANNEVPHELLQYCYIQDDIFYLPPSKTLLASSVVVTSCRDANYHTIRSSVHD</sequence>
<proteinExistence type="predicted"/>
<reference evidence="1" key="1">
    <citation type="journal article" date="2020" name="Stud. Mycol.">
        <title>101 Dothideomycetes genomes: a test case for predicting lifestyles and emergence of pathogens.</title>
        <authorList>
            <person name="Haridas S."/>
            <person name="Albert R."/>
            <person name="Binder M."/>
            <person name="Bloem J."/>
            <person name="Labutti K."/>
            <person name="Salamov A."/>
            <person name="Andreopoulos B."/>
            <person name="Baker S."/>
            <person name="Barry K."/>
            <person name="Bills G."/>
            <person name="Bluhm B."/>
            <person name="Cannon C."/>
            <person name="Castanera R."/>
            <person name="Culley D."/>
            <person name="Daum C."/>
            <person name="Ezra D."/>
            <person name="Gonzalez J."/>
            <person name="Henrissat B."/>
            <person name="Kuo A."/>
            <person name="Liang C."/>
            <person name="Lipzen A."/>
            <person name="Lutzoni F."/>
            <person name="Magnuson J."/>
            <person name="Mondo S."/>
            <person name="Nolan M."/>
            <person name="Ohm R."/>
            <person name="Pangilinan J."/>
            <person name="Park H.-J."/>
            <person name="Ramirez L."/>
            <person name="Alfaro M."/>
            <person name="Sun H."/>
            <person name="Tritt A."/>
            <person name="Yoshinaga Y."/>
            <person name="Zwiers L.-H."/>
            <person name="Turgeon B."/>
            <person name="Goodwin S."/>
            <person name="Spatafora J."/>
            <person name="Crous P."/>
            <person name="Grigoriev I."/>
        </authorList>
    </citation>
    <scope>NUCLEOTIDE SEQUENCE</scope>
    <source>
        <strain evidence="1">CBS 183.55</strain>
    </source>
</reference>
<dbReference type="GeneID" id="54349642"/>
<name>A0A6A5RNJ2_9PLEO</name>
<keyword evidence="2" id="KW-1185">Reference proteome</keyword>
<evidence type="ECO:0000313" key="1">
    <source>
        <dbReference type="EMBL" id="KAF1929975.1"/>
    </source>
</evidence>
<organism evidence="1 2">
    <name type="scientific">Didymella exigua CBS 183.55</name>
    <dbReference type="NCBI Taxonomy" id="1150837"/>
    <lineage>
        <taxon>Eukaryota</taxon>
        <taxon>Fungi</taxon>
        <taxon>Dikarya</taxon>
        <taxon>Ascomycota</taxon>
        <taxon>Pezizomycotina</taxon>
        <taxon>Dothideomycetes</taxon>
        <taxon>Pleosporomycetidae</taxon>
        <taxon>Pleosporales</taxon>
        <taxon>Pleosporineae</taxon>
        <taxon>Didymellaceae</taxon>
        <taxon>Didymella</taxon>
    </lineage>
</organism>
<dbReference type="OrthoDB" id="6513042at2759"/>
<feature type="non-terminal residue" evidence="1">
    <location>
        <position position="1"/>
    </location>
</feature>
<evidence type="ECO:0000313" key="2">
    <source>
        <dbReference type="Proteomes" id="UP000800082"/>
    </source>
</evidence>
<dbReference type="Proteomes" id="UP000800082">
    <property type="component" value="Unassembled WGS sequence"/>
</dbReference>